<keyword evidence="4 7" id="KW-0862">Zinc</keyword>
<keyword evidence="3 7" id="KW-0863">Zinc-finger</keyword>
<dbReference type="GO" id="GO:0008270">
    <property type="term" value="F:zinc ion binding"/>
    <property type="evidence" value="ECO:0007669"/>
    <property type="project" value="UniProtKB-KW"/>
</dbReference>
<evidence type="ECO:0000313" key="10">
    <source>
        <dbReference type="Proteomes" id="UP000525652"/>
    </source>
</evidence>
<comment type="caution">
    <text evidence="9">The sequence shown here is derived from an EMBL/GenBank/DDBJ whole genome shotgun (WGS) entry which is preliminary data.</text>
</comment>
<dbReference type="Pfam" id="PF13662">
    <property type="entry name" value="Toprim_4"/>
    <property type="match status" value="1"/>
</dbReference>
<dbReference type="GO" id="GO:0006281">
    <property type="term" value="P:DNA repair"/>
    <property type="evidence" value="ECO:0007669"/>
    <property type="project" value="UniProtKB-UniRule"/>
</dbReference>
<gene>
    <name evidence="7 9" type="primary">recR</name>
    <name evidence="9" type="ORF">H5P30_08030</name>
</gene>
<keyword evidence="5 7" id="KW-0233">DNA recombination</keyword>
<dbReference type="CDD" id="cd01025">
    <property type="entry name" value="TOPRIM_recR"/>
    <property type="match status" value="1"/>
</dbReference>
<evidence type="ECO:0000256" key="2">
    <source>
        <dbReference type="ARBA" id="ARBA00022763"/>
    </source>
</evidence>
<keyword evidence="10" id="KW-1185">Reference proteome</keyword>
<keyword evidence="2 7" id="KW-0227">DNA damage</keyword>
<dbReference type="Pfam" id="PF21175">
    <property type="entry name" value="RecR_C"/>
    <property type="match status" value="1"/>
</dbReference>
<feature type="domain" description="Toprim" evidence="8">
    <location>
        <begin position="79"/>
        <end position="174"/>
    </location>
</feature>
<reference evidence="9 10" key="1">
    <citation type="submission" date="2020-07" db="EMBL/GenBank/DDBJ databases">
        <authorList>
            <person name="Feng X."/>
        </authorList>
    </citation>
    <scope>NUCLEOTIDE SEQUENCE [LARGE SCALE GENOMIC DNA]</scope>
    <source>
        <strain evidence="9 10">JCM14086</strain>
    </source>
</reference>
<dbReference type="Gene3D" id="3.40.1360.10">
    <property type="match status" value="1"/>
</dbReference>
<keyword evidence="6 7" id="KW-0234">DNA repair</keyword>
<dbReference type="InterPro" id="IPR006171">
    <property type="entry name" value="TOPRIM_dom"/>
</dbReference>
<evidence type="ECO:0000256" key="7">
    <source>
        <dbReference type="HAMAP-Rule" id="MF_00017"/>
    </source>
</evidence>
<evidence type="ECO:0000256" key="6">
    <source>
        <dbReference type="ARBA" id="ARBA00023204"/>
    </source>
</evidence>
<comment type="caution">
    <text evidence="7">Lacks conserved residue(s) required for the propagation of feature annotation.</text>
</comment>
<protein>
    <recommendedName>
        <fullName evidence="7">Recombination protein RecR</fullName>
    </recommendedName>
</protein>
<dbReference type="GO" id="GO:0006310">
    <property type="term" value="P:DNA recombination"/>
    <property type="evidence" value="ECO:0007669"/>
    <property type="project" value="UniProtKB-UniRule"/>
</dbReference>
<dbReference type="RefSeq" id="WP_185692433.1">
    <property type="nucleotide sequence ID" value="NZ_JACHVA010000074.1"/>
</dbReference>
<dbReference type="GO" id="GO:0003677">
    <property type="term" value="F:DNA binding"/>
    <property type="evidence" value="ECO:0007669"/>
    <property type="project" value="UniProtKB-UniRule"/>
</dbReference>
<comment type="similarity">
    <text evidence="7">Belongs to the RecR family.</text>
</comment>
<dbReference type="InterPro" id="IPR023627">
    <property type="entry name" value="Rcmb_RecR"/>
</dbReference>
<dbReference type="Pfam" id="PF21176">
    <property type="entry name" value="RecR_HhH"/>
    <property type="match status" value="1"/>
</dbReference>
<dbReference type="AlphaFoldDB" id="A0A7X1AXI9"/>
<dbReference type="PROSITE" id="PS50880">
    <property type="entry name" value="TOPRIM"/>
    <property type="match status" value="1"/>
</dbReference>
<dbReference type="InterPro" id="IPR034137">
    <property type="entry name" value="TOPRIM_RecR"/>
</dbReference>
<evidence type="ECO:0000256" key="5">
    <source>
        <dbReference type="ARBA" id="ARBA00023172"/>
    </source>
</evidence>
<dbReference type="Proteomes" id="UP000525652">
    <property type="component" value="Unassembled WGS sequence"/>
</dbReference>
<dbReference type="PANTHER" id="PTHR30446:SF0">
    <property type="entry name" value="RECOMBINATION PROTEIN RECR"/>
    <property type="match status" value="1"/>
</dbReference>
<evidence type="ECO:0000256" key="3">
    <source>
        <dbReference type="ARBA" id="ARBA00022771"/>
    </source>
</evidence>
<evidence type="ECO:0000259" key="8">
    <source>
        <dbReference type="PROSITE" id="PS50880"/>
    </source>
</evidence>
<dbReference type="HAMAP" id="MF_00017">
    <property type="entry name" value="RecR"/>
    <property type="match status" value="1"/>
</dbReference>
<dbReference type="Gene3D" id="1.10.8.420">
    <property type="entry name" value="RecR Domain 1"/>
    <property type="match status" value="1"/>
</dbReference>
<dbReference type="SMART" id="SM00493">
    <property type="entry name" value="TOPRIM"/>
    <property type="match status" value="1"/>
</dbReference>
<sequence length="201" mass="22141">MSEPFDDLVAALKALPGLGKRSAERIAVHLLVGERDRLANFTRSLEVAAREIDRCPDCGNLARTGQRCSVCADASRNEQSLCVVEKIQDLVAIEEAGSWKGLYHVLHGKLSPLQNRGPEDVNLENFSERVEKLGVTEIVFALSNDIEGEATCHYIAETLLPSNREIRTTRIGFGLPSGGDVTYADSVTLRSAMEARRDFRK</sequence>
<dbReference type="SUPFAM" id="SSF111304">
    <property type="entry name" value="Recombination protein RecR"/>
    <property type="match status" value="1"/>
</dbReference>
<dbReference type="InterPro" id="IPR000093">
    <property type="entry name" value="DNA_Rcmb_RecR"/>
</dbReference>
<evidence type="ECO:0000256" key="4">
    <source>
        <dbReference type="ARBA" id="ARBA00022833"/>
    </source>
</evidence>
<proteinExistence type="inferred from homology"/>
<dbReference type="EMBL" id="JACHVA010000074">
    <property type="protein sequence ID" value="MBC2601724.1"/>
    <property type="molecule type" value="Genomic_DNA"/>
</dbReference>
<dbReference type="PANTHER" id="PTHR30446">
    <property type="entry name" value="RECOMBINATION PROTEIN RECR"/>
    <property type="match status" value="1"/>
</dbReference>
<evidence type="ECO:0000313" key="9">
    <source>
        <dbReference type="EMBL" id="MBC2601724.1"/>
    </source>
</evidence>
<organism evidence="9 10">
    <name type="scientific">Puniceicoccus vermicola</name>
    <dbReference type="NCBI Taxonomy" id="388746"/>
    <lineage>
        <taxon>Bacteria</taxon>
        <taxon>Pseudomonadati</taxon>
        <taxon>Verrucomicrobiota</taxon>
        <taxon>Opitutia</taxon>
        <taxon>Puniceicoccales</taxon>
        <taxon>Puniceicoccaceae</taxon>
        <taxon>Puniceicoccus</taxon>
    </lineage>
</organism>
<accession>A0A7X1AXI9</accession>
<keyword evidence="1 7" id="KW-0479">Metal-binding</keyword>
<dbReference type="NCBIfam" id="TIGR00615">
    <property type="entry name" value="recR"/>
    <property type="match status" value="1"/>
</dbReference>
<comment type="function">
    <text evidence="7">May play a role in DNA repair. It seems to be involved in an RecBC-independent recombinational process of DNA repair. It may act with RecF and RecO.</text>
</comment>
<evidence type="ECO:0000256" key="1">
    <source>
        <dbReference type="ARBA" id="ARBA00022723"/>
    </source>
</evidence>
<name>A0A7X1AXI9_9BACT</name>